<evidence type="ECO:0000313" key="3">
    <source>
        <dbReference type="EnsemblPlants" id="Bo8g099100.1"/>
    </source>
</evidence>
<dbReference type="PRINTS" id="PR00625">
    <property type="entry name" value="JDOMAIN"/>
</dbReference>
<dbReference type="InterPro" id="IPR024593">
    <property type="entry name" value="DUF3444"/>
</dbReference>
<dbReference type="KEGG" id="boe:106309247"/>
<dbReference type="STRING" id="109376.A0A0D3DVF9"/>
<dbReference type="Gene3D" id="1.10.287.110">
    <property type="entry name" value="DnaJ domain"/>
    <property type="match status" value="1"/>
</dbReference>
<dbReference type="Pfam" id="PF00226">
    <property type="entry name" value="DnaJ"/>
    <property type="match status" value="1"/>
</dbReference>
<accession>A0A0D3DVF9</accession>
<dbReference type="Proteomes" id="UP000032141">
    <property type="component" value="Chromosome C8"/>
</dbReference>
<feature type="region of interest" description="Disordered" evidence="1">
    <location>
        <begin position="263"/>
        <end position="325"/>
    </location>
</feature>
<dbReference type="Pfam" id="PF23551">
    <property type="entry name" value="Zn_ribbon_20"/>
    <property type="match status" value="1"/>
</dbReference>
<feature type="compositionally biased region" description="Pro residues" evidence="1">
    <location>
        <begin position="172"/>
        <end position="184"/>
    </location>
</feature>
<reference evidence="3 4" key="1">
    <citation type="journal article" date="2014" name="Genome Biol.">
        <title>Transcriptome and methylome profiling reveals relics of genome dominance in the mesopolyploid Brassica oleracea.</title>
        <authorList>
            <person name="Parkin I.A."/>
            <person name="Koh C."/>
            <person name="Tang H."/>
            <person name="Robinson S.J."/>
            <person name="Kagale S."/>
            <person name="Clarke W.E."/>
            <person name="Town C.D."/>
            <person name="Nixon J."/>
            <person name="Krishnakumar V."/>
            <person name="Bidwell S.L."/>
            <person name="Denoeud F."/>
            <person name="Belcram H."/>
            <person name="Links M.G."/>
            <person name="Just J."/>
            <person name="Clarke C."/>
            <person name="Bender T."/>
            <person name="Huebert T."/>
            <person name="Mason A.S."/>
            <person name="Pires J.C."/>
            <person name="Barker G."/>
            <person name="Moore J."/>
            <person name="Walley P.G."/>
            <person name="Manoli S."/>
            <person name="Batley J."/>
            <person name="Edwards D."/>
            <person name="Nelson M.N."/>
            <person name="Wang X."/>
            <person name="Paterson A.H."/>
            <person name="King G."/>
            <person name="Bancroft I."/>
            <person name="Chalhoub B."/>
            <person name="Sharpe A.G."/>
        </authorList>
    </citation>
    <scope>NUCLEOTIDE SEQUENCE</scope>
    <source>
        <strain evidence="3 4">cv. TO1000</strain>
    </source>
</reference>
<dbReference type="InterPro" id="IPR056988">
    <property type="entry name" value="Zn_ribbon_pln"/>
</dbReference>
<feature type="compositionally biased region" description="Low complexity" evidence="1">
    <location>
        <begin position="298"/>
        <end position="319"/>
    </location>
</feature>
<dbReference type="Gramene" id="Bo8g099100.1">
    <property type="protein sequence ID" value="Bo8g099100.1"/>
    <property type="gene ID" value="Bo8g099100"/>
</dbReference>
<dbReference type="InterPro" id="IPR001623">
    <property type="entry name" value="DnaJ_domain"/>
</dbReference>
<dbReference type="SUPFAM" id="SSF46565">
    <property type="entry name" value="Chaperone J-domain"/>
    <property type="match status" value="1"/>
</dbReference>
<dbReference type="Pfam" id="PF11926">
    <property type="entry name" value="DUF3444"/>
    <property type="match status" value="1"/>
</dbReference>
<evidence type="ECO:0000259" key="2">
    <source>
        <dbReference type="PROSITE" id="PS50076"/>
    </source>
</evidence>
<dbReference type="OMA" id="MANASHC"/>
<evidence type="ECO:0000256" key="1">
    <source>
        <dbReference type="SAM" id="MobiDB-lite"/>
    </source>
</evidence>
<dbReference type="PANTHER" id="PTHR44137:SF25">
    <property type="entry name" value="J DOMAIN-CONTAINING PROTEIN"/>
    <property type="match status" value="1"/>
</dbReference>
<dbReference type="eggNOG" id="ENOG502QQV4">
    <property type="taxonomic scope" value="Eukaryota"/>
</dbReference>
<dbReference type="PROSITE" id="PS50076">
    <property type="entry name" value="DNAJ_2"/>
    <property type="match status" value="1"/>
</dbReference>
<dbReference type="InterPro" id="IPR036869">
    <property type="entry name" value="J_dom_sf"/>
</dbReference>
<proteinExistence type="predicted"/>
<dbReference type="GeneID" id="106309247"/>
<dbReference type="PANTHER" id="PTHR44137">
    <property type="entry name" value="BNAC03G44070D PROTEIN"/>
    <property type="match status" value="1"/>
</dbReference>
<reference evidence="3" key="2">
    <citation type="submission" date="2015-03" db="UniProtKB">
        <authorList>
            <consortium name="EnsemblPlants"/>
        </authorList>
    </citation>
    <scope>IDENTIFICATION</scope>
</reference>
<protein>
    <recommendedName>
        <fullName evidence="2">J domain-containing protein</fullName>
    </recommendedName>
</protein>
<dbReference type="SMART" id="SM00271">
    <property type="entry name" value="DnaJ"/>
    <property type="match status" value="1"/>
</dbReference>
<keyword evidence="4" id="KW-1185">Reference proteome</keyword>
<name>A0A0D3DVF9_BRAOL</name>
<evidence type="ECO:0000313" key="4">
    <source>
        <dbReference type="Proteomes" id="UP000032141"/>
    </source>
</evidence>
<dbReference type="OrthoDB" id="1507364at2759"/>
<dbReference type="EnsemblPlants" id="Bo8g099100.1">
    <property type="protein sequence ID" value="Bo8g099100.1"/>
    <property type="gene ID" value="Bo8g099100"/>
</dbReference>
<feature type="compositionally biased region" description="Basic residues" evidence="1">
    <location>
        <begin position="148"/>
        <end position="159"/>
    </location>
</feature>
<dbReference type="HOGENOM" id="CLU_004676_1_0_1"/>
<dbReference type="AlphaFoldDB" id="A0A0D3DVF9"/>
<dbReference type="CDD" id="cd06257">
    <property type="entry name" value="DnaJ"/>
    <property type="match status" value="1"/>
</dbReference>
<sequence length="619" mass="67856">MDFYNKEEANRAREAAVNKFIANDFAGARKFALKALSLDPEIVGITQMVATFAMHLAAQHTINGEVDHYGVLGVHPQADEETVKKRYKKLVVILHPDKNKSIGAGEAFKLVSKACEVLSDKEKRAEYDSKRNFVVCEGRGASSSSKKGAAKGKTPKRGVKQASDDASTSSAPPAPPAPAPPAPPALDVATTSDGTFWTVCSSCTRRYEYHRIYLNQNLRCSHCRKPFIAVETAPPHSSIRKTFVEHQFDSLEWSAVTTTGTITAAHDSQAVPRESTKRSAADSPSTNPPKRRKEAVVEENAAAAASNVASSSSAPPKSSTARDFSEGELNNVLVKKSKPIIVSNLQDLITIDPETEDVNMANASHCTDPVEDDTTRTDKDLPALGALTINVPEEPDVCDFGKNRTQKSFSDNEIWASYDILAGLPRVYYMIDKVLSLDPFKLCITRLTTSRTNSGPTSSSWLGSQRTCGVFRAGDSHICFSPYSFSHKMEAVKGDQGEFLIYPRTGEVWAMYRNWPSEWNYLEGNRADKYDVVEVVEGYTEEYGVRVVPLMKVAGFSSVFRHYLGPKEIIGFSKVELAKFSHQIPSYLLTGKDAADELGGCRQLDPASTPLHLLEIVDG</sequence>
<organism evidence="3 4">
    <name type="scientific">Brassica oleracea var. oleracea</name>
    <dbReference type="NCBI Taxonomy" id="109376"/>
    <lineage>
        <taxon>Eukaryota</taxon>
        <taxon>Viridiplantae</taxon>
        <taxon>Streptophyta</taxon>
        <taxon>Embryophyta</taxon>
        <taxon>Tracheophyta</taxon>
        <taxon>Spermatophyta</taxon>
        <taxon>Magnoliopsida</taxon>
        <taxon>eudicotyledons</taxon>
        <taxon>Gunneridae</taxon>
        <taxon>Pentapetalae</taxon>
        <taxon>rosids</taxon>
        <taxon>malvids</taxon>
        <taxon>Brassicales</taxon>
        <taxon>Brassicaceae</taxon>
        <taxon>Brassiceae</taxon>
        <taxon>Brassica</taxon>
    </lineage>
</organism>
<dbReference type="RefSeq" id="XP_013601750.1">
    <property type="nucleotide sequence ID" value="XM_013746296.1"/>
</dbReference>
<feature type="region of interest" description="Disordered" evidence="1">
    <location>
        <begin position="140"/>
        <end position="188"/>
    </location>
</feature>
<feature type="domain" description="J" evidence="2">
    <location>
        <begin position="67"/>
        <end position="131"/>
    </location>
</feature>